<keyword evidence="2 7" id="KW-0645">Protease</keyword>
<dbReference type="Gene3D" id="3.40.50.200">
    <property type="entry name" value="Peptidase S8/S53 domain"/>
    <property type="match status" value="1"/>
</dbReference>
<organism evidence="11 12">
    <name type="scientific">Anaeramoeba flamelloides</name>
    <dbReference type="NCBI Taxonomy" id="1746091"/>
    <lineage>
        <taxon>Eukaryota</taxon>
        <taxon>Metamonada</taxon>
        <taxon>Anaeramoebidae</taxon>
        <taxon>Anaeramoeba</taxon>
    </lineage>
</organism>
<name>A0ABQ8XSA2_9EUKA</name>
<comment type="similarity">
    <text evidence="1">Belongs to the peptidase S8 family. Furin subfamily.</text>
</comment>
<dbReference type="PANTHER" id="PTHR42884">
    <property type="entry name" value="PROPROTEIN CONVERTASE SUBTILISIN/KEXIN-RELATED"/>
    <property type="match status" value="1"/>
</dbReference>
<dbReference type="InterPro" id="IPR034182">
    <property type="entry name" value="Kexin/furin"/>
</dbReference>
<evidence type="ECO:0000256" key="6">
    <source>
        <dbReference type="ARBA" id="ARBA00022837"/>
    </source>
</evidence>
<feature type="active site" description="Charge relay system" evidence="7">
    <location>
        <position position="273"/>
    </location>
</feature>
<keyword evidence="9" id="KW-0472">Membrane</keyword>
<evidence type="ECO:0000256" key="9">
    <source>
        <dbReference type="SAM" id="Phobius"/>
    </source>
</evidence>
<evidence type="ECO:0000256" key="4">
    <source>
        <dbReference type="ARBA" id="ARBA00022801"/>
    </source>
</evidence>
<evidence type="ECO:0000256" key="3">
    <source>
        <dbReference type="ARBA" id="ARBA00022729"/>
    </source>
</evidence>
<dbReference type="SUPFAM" id="SSF49785">
    <property type="entry name" value="Galactose-binding domain-like"/>
    <property type="match status" value="1"/>
</dbReference>
<dbReference type="Pfam" id="PF01483">
    <property type="entry name" value="P_proprotein"/>
    <property type="match status" value="1"/>
</dbReference>
<dbReference type="InterPro" id="IPR002884">
    <property type="entry name" value="P_dom"/>
</dbReference>
<keyword evidence="9" id="KW-0812">Transmembrane</keyword>
<dbReference type="PROSITE" id="PS51892">
    <property type="entry name" value="SUBTILASE"/>
    <property type="match status" value="1"/>
</dbReference>
<feature type="region of interest" description="Disordered" evidence="8">
    <location>
        <begin position="94"/>
        <end position="152"/>
    </location>
</feature>
<comment type="caution">
    <text evidence="11">The sequence shown here is derived from an EMBL/GenBank/DDBJ whole genome shotgun (WGS) entry which is preliminary data.</text>
</comment>
<gene>
    <name evidence="11" type="ORF">M0813_29241</name>
</gene>
<dbReference type="SUPFAM" id="SSF52743">
    <property type="entry name" value="Subtilisin-like"/>
    <property type="match status" value="1"/>
</dbReference>
<dbReference type="InterPro" id="IPR022398">
    <property type="entry name" value="Peptidase_S8_His-AS"/>
</dbReference>
<feature type="active site" description="Charge relay system" evidence="7">
    <location>
        <position position="236"/>
    </location>
</feature>
<dbReference type="Gene3D" id="2.60.120.260">
    <property type="entry name" value="Galactose-binding domain-like"/>
    <property type="match status" value="1"/>
</dbReference>
<reference evidence="11" key="1">
    <citation type="submission" date="2022-08" db="EMBL/GenBank/DDBJ databases">
        <title>Novel sulfate-reducing endosymbionts in the free-living metamonad Anaeramoeba.</title>
        <authorList>
            <person name="Jerlstrom-Hultqvist J."/>
            <person name="Cepicka I."/>
            <person name="Gallot-Lavallee L."/>
            <person name="Salas-Leiva D."/>
            <person name="Curtis B.A."/>
            <person name="Zahonova K."/>
            <person name="Pipaliya S."/>
            <person name="Dacks J."/>
            <person name="Roger A.J."/>
        </authorList>
    </citation>
    <scope>NUCLEOTIDE SEQUENCE</scope>
    <source>
        <strain evidence="11">Schooner1</strain>
    </source>
</reference>
<feature type="active site" description="Charge relay system" evidence="7">
    <location>
        <position position="456"/>
    </location>
</feature>
<dbReference type="PANTHER" id="PTHR42884:SF14">
    <property type="entry name" value="NEUROENDOCRINE CONVERTASE 1"/>
    <property type="match status" value="1"/>
</dbReference>
<feature type="transmembrane region" description="Helical" evidence="9">
    <location>
        <begin position="688"/>
        <end position="705"/>
    </location>
</feature>
<dbReference type="InterPro" id="IPR036852">
    <property type="entry name" value="Peptidase_S8/S53_dom_sf"/>
</dbReference>
<keyword evidence="9" id="KW-1133">Transmembrane helix</keyword>
<keyword evidence="6" id="KW-0106">Calcium</keyword>
<evidence type="ECO:0000256" key="5">
    <source>
        <dbReference type="ARBA" id="ARBA00022825"/>
    </source>
</evidence>
<dbReference type="PROSITE" id="PS51829">
    <property type="entry name" value="P_HOMO_B"/>
    <property type="match status" value="1"/>
</dbReference>
<sequence length="706" mass="79214">MKITITFVILLVIFSFRITKYHNGKFRIRSPSRKDPTSTGELIVTLREGVTEKEFIERTGLLIVKKLAFGKRNYLIKKLELEIEEGDDLHKGDLSSSKKQFSKKNHQGSLLKKQFSFHKKNNQEDENENEYKQQQEQKSLIKQKQKQKQEKNSQINSFQIGLELKGKLDQVAEYYEENKYYKPYLKSYQPNDPLFVDQFHLLNTGQFDGIKGFDINVQPVWDKGIFGKGINLVIVDDGLFKDHQDIKGNYNPDLSYDYCKNTNDPTGYEGDTHGTACAGMAGASGDDGACGVGIAPGVNLSGRRIICDGVSFADLAESLGDEQESVIDISSNSWGDFGCDVYGCSYTKISRILKEAILEGTKDGRNGKGIIYTFAAGNEGHYGGNVNHYSVMKMLEVITVAAVSNGGRHPFYSNIGTGILVSTISSGKNLKNRKVYTRTTGRETTTDCDLRFSGTSSATPLLAGGVTLILEANSNLTSWDVQSILIESATFIDPPYKDNRWVTNNAGYKFSPHFGFGLFDASKAVQIAENWENLPQMQTFVTPIQNKTVDIPDHNKHGVNLHLQIEEEDSLTITGGVILFLSVEHSYIGDLDIKVISPHGSIAYVMDKNFNFDTKLENHYFAIRTFYGENSKGEWTLNVRDYEKDDKGRILNWKLEFCGIKQGLPRVGDFETRTLTYPEMEGSVASNSNYVSFFAIIICFSFFFII</sequence>
<keyword evidence="5 7" id="KW-0720">Serine protease</keyword>
<dbReference type="InterPro" id="IPR000209">
    <property type="entry name" value="Peptidase_S8/S53_dom"/>
</dbReference>
<dbReference type="CDD" id="cd04059">
    <property type="entry name" value="Peptidases_S8_Protein_convertases_Kexins_Furin-like"/>
    <property type="match status" value="1"/>
</dbReference>
<proteinExistence type="inferred from homology"/>
<evidence type="ECO:0000256" key="2">
    <source>
        <dbReference type="ARBA" id="ARBA00022670"/>
    </source>
</evidence>
<evidence type="ECO:0000256" key="7">
    <source>
        <dbReference type="PROSITE-ProRule" id="PRU01240"/>
    </source>
</evidence>
<feature type="domain" description="P/Homo B" evidence="10">
    <location>
        <begin position="533"/>
        <end position="663"/>
    </location>
</feature>
<dbReference type="EMBL" id="JAOAOG010000269">
    <property type="protein sequence ID" value="KAJ6234648.1"/>
    <property type="molecule type" value="Genomic_DNA"/>
</dbReference>
<evidence type="ECO:0000256" key="1">
    <source>
        <dbReference type="ARBA" id="ARBA00005325"/>
    </source>
</evidence>
<dbReference type="PRINTS" id="PR00723">
    <property type="entry name" value="SUBTILISIN"/>
</dbReference>
<dbReference type="InterPro" id="IPR015500">
    <property type="entry name" value="Peptidase_S8_subtilisin-rel"/>
</dbReference>
<evidence type="ECO:0000259" key="10">
    <source>
        <dbReference type="PROSITE" id="PS51829"/>
    </source>
</evidence>
<accession>A0ABQ8XSA2</accession>
<dbReference type="Pfam" id="PF00082">
    <property type="entry name" value="Peptidase_S8"/>
    <property type="match status" value="1"/>
</dbReference>
<evidence type="ECO:0000313" key="11">
    <source>
        <dbReference type="EMBL" id="KAJ6234648.1"/>
    </source>
</evidence>
<keyword evidence="4 7" id="KW-0378">Hydrolase</keyword>
<keyword evidence="12" id="KW-1185">Reference proteome</keyword>
<evidence type="ECO:0000256" key="8">
    <source>
        <dbReference type="SAM" id="MobiDB-lite"/>
    </source>
</evidence>
<evidence type="ECO:0000313" key="12">
    <source>
        <dbReference type="Proteomes" id="UP001150062"/>
    </source>
</evidence>
<protein>
    <submittedName>
        <fullName evidence="11">Neuroendocrine convertase 1</fullName>
    </submittedName>
</protein>
<keyword evidence="3" id="KW-0732">Signal</keyword>
<dbReference type="Proteomes" id="UP001150062">
    <property type="component" value="Unassembled WGS sequence"/>
</dbReference>
<dbReference type="InterPro" id="IPR008979">
    <property type="entry name" value="Galactose-bd-like_sf"/>
</dbReference>
<dbReference type="PROSITE" id="PS00137">
    <property type="entry name" value="SUBTILASE_HIS"/>
    <property type="match status" value="1"/>
</dbReference>